<dbReference type="EMBL" id="BK015285">
    <property type="protein sequence ID" value="DAD99437.1"/>
    <property type="molecule type" value="Genomic_DNA"/>
</dbReference>
<name>A0A8S5NX89_9CAUD</name>
<sequence>MNKYEELLQDASDNNVRVYDSFDLNGNDNVIEKIDGLYIDGHIALDKGLKTTAEKACVLAEELGHHYTSYGNMIDMNNLYNRKQERQARLQGYNRMIGLCGIVSAFKAGCQNRFEVAEHLHVTEEYLQEAIDCYTGKYGEYATLDNYIIYFIPYLGVMEMI</sequence>
<organism evidence="1">
    <name type="scientific">Siphoviridae sp. ctNU74</name>
    <dbReference type="NCBI Taxonomy" id="2825471"/>
    <lineage>
        <taxon>Viruses</taxon>
        <taxon>Duplodnaviria</taxon>
        <taxon>Heunggongvirae</taxon>
        <taxon>Uroviricota</taxon>
        <taxon>Caudoviricetes</taxon>
    </lineage>
</organism>
<accession>A0A8S5NX89</accession>
<reference evidence="1" key="1">
    <citation type="journal article" date="2021" name="Proc. Natl. Acad. Sci. U.S.A.">
        <title>A Catalog of Tens of Thousands of Viruses from Human Metagenomes Reveals Hidden Associations with Chronic Diseases.</title>
        <authorList>
            <person name="Tisza M.J."/>
            <person name="Buck C.B."/>
        </authorList>
    </citation>
    <scope>NUCLEOTIDE SEQUENCE</scope>
    <source>
        <strain evidence="1">CtNU74</strain>
    </source>
</reference>
<protein>
    <submittedName>
        <fullName evidence="1">IrrE protein</fullName>
    </submittedName>
</protein>
<proteinExistence type="predicted"/>
<evidence type="ECO:0000313" key="1">
    <source>
        <dbReference type="EMBL" id="DAD99437.1"/>
    </source>
</evidence>